<dbReference type="InterPro" id="IPR011990">
    <property type="entry name" value="TPR-like_helical_dom_sf"/>
</dbReference>
<proteinExistence type="predicted"/>
<accession>A0A9Q0JFL7</accession>
<dbReference type="Proteomes" id="UP001141552">
    <property type="component" value="Unassembled WGS sequence"/>
</dbReference>
<evidence type="ECO:0000313" key="2">
    <source>
        <dbReference type="Proteomes" id="UP001141552"/>
    </source>
</evidence>
<protein>
    <recommendedName>
        <fullName evidence="3">Pentacotripeptide-repeat region of PRORP domain-containing protein</fullName>
    </recommendedName>
</protein>
<dbReference type="EMBL" id="JAKUCV010002922">
    <property type="protein sequence ID" value="KAJ4840886.1"/>
    <property type="molecule type" value="Genomic_DNA"/>
</dbReference>
<gene>
    <name evidence="1" type="ORF">Tsubulata_010382</name>
</gene>
<comment type="caution">
    <text evidence="1">The sequence shown here is derived from an EMBL/GenBank/DDBJ whole genome shotgun (WGS) entry which is preliminary data.</text>
</comment>
<evidence type="ECO:0008006" key="3">
    <source>
        <dbReference type="Google" id="ProtNLM"/>
    </source>
</evidence>
<reference evidence="1" key="1">
    <citation type="submission" date="2022-02" db="EMBL/GenBank/DDBJ databases">
        <authorList>
            <person name="Henning P.M."/>
            <person name="McCubbin A.G."/>
            <person name="Shore J.S."/>
        </authorList>
    </citation>
    <scope>NUCLEOTIDE SEQUENCE</scope>
    <source>
        <strain evidence="1">F60SS</strain>
        <tissue evidence="1">Leaves</tissue>
    </source>
</reference>
<evidence type="ECO:0000313" key="1">
    <source>
        <dbReference type="EMBL" id="KAJ4840886.1"/>
    </source>
</evidence>
<organism evidence="1 2">
    <name type="scientific">Turnera subulata</name>
    <dbReference type="NCBI Taxonomy" id="218843"/>
    <lineage>
        <taxon>Eukaryota</taxon>
        <taxon>Viridiplantae</taxon>
        <taxon>Streptophyta</taxon>
        <taxon>Embryophyta</taxon>
        <taxon>Tracheophyta</taxon>
        <taxon>Spermatophyta</taxon>
        <taxon>Magnoliopsida</taxon>
        <taxon>eudicotyledons</taxon>
        <taxon>Gunneridae</taxon>
        <taxon>Pentapetalae</taxon>
        <taxon>rosids</taxon>
        <taxon>fabids</taxon>
        <taxon>Malpighiales</taxon>
        <taxon>Passifloraceae</taxon>
        <taxon>Turnera</taxon>
    </lineage>
</organism>
<dbReference type="AlphaFoldDB" id="A0A9Q0JFL7"/>
<sequence length="155" mass="17087">MIAAIPVITNSNLPTNNSKAISGPKSKTQKPYKSSLKQTLKSLSKSGKLHDAVRLIESSPSSFSDPETYVLLLHSCITKRALHHGERLYNHLLQLSKNGDDNLLQDPTLKSKLITLFAVCGRLEVARRVFEDGLENGRVPESVWVAMAIGMCQCE</sequence>
<keyword evidence="2" id="KW-1185">Reference proteome</keyword>
<reference evidence="1" key="2">
    <citation type="journal article" date="2023" name="Plants (Basel)">
        <title>Annotation of the Turnera subulata (Passifloraceae) Draft Genome Reveals the S-Locus Evolved after the Divergence of Turneroideae from Passifloroideae in a Stepwise Manner.</title>
        <authorList>
            <person name="Henning P.M."/>
            <person name="Roalson E.H."/>
            <person name="Mir W."/>
            <person name="McCubbin A.G."/>
            <person name="Shore J.S."/>
        </authorList>
    </citation>
    <scope>NUCLEOTIDE SEQUENCE</scope>
    <source>
        <strain evidence="1">F60SS</strain>
    </source>
</reference>
<dbReference type="OrthoDB" id="1882346at2759"/>
<name>A0A9Q0JFL7_9ROSI</name>
<dbReference type="Gene3D" id="1.25.40.10">
    <property type="entry name" value="Tetratricopeptide repeat domain"/>
    <property type="match status" value="1"/>
</dbReference>